<dbReference type="InterPro" id="IPR050794">
    <property type="entry name" value="CPA2_transporter"/>
</dbReference>
<feature type="transmembrane region" description="Helical" evidence="10">
    <location>
        <begin position="211"/>
        <end position="232"/>
    </location>
</feature>
<feature type="transmembrane region" description="Helical" evidence="10">
    <location>
        <begin position="149"/>
        <end position="167"/>
    </location>
</feature>
<dbReference type="InterPro" id="IPR057290">
    <property type="entry name" value="CHX17_C"/>
</dbReference>
<keyword evidence="5" id="KW-0630">Potassium</keyword>
<feature type="transmembrane region" description="Helical" evidence="10">
    <location>
        <begin position="364"/>
        <end position="382"/>
    </location>
</feature>
<comment type="caution">
    <text evidence="14">The sequence shown here is derived from an EMBL/GenBank/DDBJ whole genome shotgun (WGS) entry which is preliminary data.</text>
</comment>
<dbReference type="OrthoDB" id="1861329at2759"/>
<feature type="domain" description="Cation/H(+) antiporter central" evidence="12">
    <location>
        <begin position="535"/>
        <end position="659"/>
    </location>
</feature>
<evidence type="ECO:0000256" key="1">
    <source>
        <dbReference type="ARBA" id="ARBA00004141"/>
    </source>
</evidence>
<dbReference type="PANTHER" id="PTHR32468:SF109">
    <property type="entry name" value="CATION_H(+) ANTIPORTER 24-RELATED"/>
    <property type="match status" value="1"/>
</dbReference>
<feature type="domain" description="Cation/H+ exchanger transmembrane" evidence="11">
    <location>
        <begin position="117"/>
        <end position="476"/>
    </location>
</feature>
<dbReference type="OMA" id="GWHRPAF"/>
<dbReference type="GO" id="GO:1902600">
    <property type="term" value="P:proton transmembrane transport"/>
    <property type="evidence" value="ECO:0007669"/>
    <property type="project" value="InterPro"/>
</dbReference>
<evidence type="ECO:0000313" key="15">
    <source>
        <dbReference type="Proteomes" id="UP000241394"/>
    </source>
</evidence>
<comment type="similarity">
    <text evidence="9">Belongs to the monovalent cation:proton antiporter 2 (CPA2) transporter (TC 2.A.37) family. CHX (TC 2.A.37.4) subfamily.</text>
</comment>
<dbReference type="Proteomes" id="UP000241394">
    <property type="component" value="Chromosome LG28"/>
</dbReference>
<dbReference type="STRING" id="1590841.A0A2R6P6W3"/>
<feature type="transmembrane region" description="Helical" evidence="10">
    <location>
        <begin position="460"/>
        <end position="480"/>
    </location>
</feature>
<keyword evidence="4 10" id="KW-0812">Transmembrane</keyword>
<evidence type="ECO:0000259" key="11">
    <source>
        <dbReference type="Pfam" id="PF00999"/>
    </source>
</evidence>
<evidence type="ECO:0000313" key="14">
    <source>
        <dbReference type="EMBL" id="PSR86205.1"/>
    </source>
</evidence>
<reference evidence="14 15" key="1">
    <citation type="submission" date="2017-07" db="EMBL/GenBank/DDBJ databases">
        <title>An improved, manually edited Actinidia chinensis var. chinensis (kiwifruit) genome highlights the challenges associated with draft genomes and gene prediction in plants.</title>
        <authorList>
            <person name="Pilkington S."/>
            <person name="Crowhurst R."/>
            <person name="Hilario E."/>
            <person name="Nardozza S."/>
            <person name="Fraser L."/>
            <person name="Peng Y."/>
            <person name="Gunaseelan K."/>
            <person name="Simpson R."/>
            <person name="Tahir J."/>
            <person name="Deroles S."/>
            <person name="Templeton K."/>
            <person name="Luo Z."/>
            <person name="Davy M."/>
            <person name="Cheng C."/>
            <person name="Mcneilage M."/>
            <person name="Scaglione D."/>
            <person name="Liu Y."/>
            <person name="Zhang Q."/>
            <person name="Datson P."/>
            <person name="De Silva N."/>
            <person name="Gardiner S."/>
            <person name="Bassett H."/>
            <person name="Chagne D."/>
            <person name="Mccallum J."/>
            <person name="Dzierzon H."/>
            <person name="Deng C."/>
            <person name="Wang Y.-Y."/>
            <person name="Barron N."/>
            <person name="Manako K."/>
            <person name="Bowen J."/>
            <person name="Foster T."/>
            <person name="Erridge Z."/>
            <person name="Tiffin H."/>
            <person name="Waite C."/>
            <person name="Davies K."/>
            <person name="Grierson E."/>
            <person name="Laing W."/>
            <person name="Kirk R."/>
            <person name="Chen X."/>
            <person name="Wood M."/>
            <person name="Montefiori M."/>
            <person name="Brummell D."/>
            <person name="Schwinn K."/>
            <person name="Catanach A."/>
            <person name="Fullerton C."/>
            <person name="Li D."/>
            <person name="Meiyalaghan S."/>
            <person name="Nieuwenhuizen N."/>
            <person name="Read N."/>
            <person name="Prakash R."/>
            <person name="Hunter D."/>
            <person name="Zhang H."/>
            <person name="Mckenzie M."/>
            <person name="Knabel M."/>
            <person name="Harris A."/>
            <person name="Allan A."/>
            <person name="Chen A."/>
            <person name="Janssen B."/>
            <person name="Plunkett B."/>
            <person name="Dwamena C."/>
            <person name="Voogd C."/>
            <person name="Leif D."/>
            <person name="Lafferty D."/>
            <person name="Souleyre E."/>
            <person name="Varkonyi-Gasic E."/>
            <person name="Gambi F."/>
            <person name="Hanley J."/>
            <person name="Yao J.-L."/>
            <person name="Cheung J."/>
            <person name="David K."/>
            <person name="Warren B."/>
            <person name="Marsh K."/>
            <person name="Snowden K."/>
            <person name="Lin-Wang K."/>
            <person name="Brian L."/>
            <person name="Martinez-Sanchez M."/>
            <person name="Wang M."/>
            <person name="Ileperuma N."/>
            <person name="Macnee N."/>
            <person name="Campin R."/>
            <person name="Mcatee P."/>
            <person name="Drummond R."/>
            <person name="Espley R."/>
            <person name="Ireland H."/>
            <person name="Wu R."/>
            <person name="Atkinson R."/>
            <person name="Karunairetnam S."/>
            <person name="Bulley S."/>
            <person name="Chunkath S."/>
            <person name="Hanley Z."/>
            <person name="Storey R."/>
            <person name="Thrimawithana A."/>
            <person name="Thomson S."/>
            <person name="David C."/>
            <person name="Testolin R."/>
        </authorList>
    </citation>
    <scope>NUCLEOTIDE SEQUENCE [LARGE SCALE GENOMIC DNA]</scope>
    <source>
        <strain evidence="15">cv. Red5</strain>
        <tissue evidence="14">Young leaf</tissue>
    </source>
</reference>
<evidence type="ECO:0000256" key="5">
    <source>
        <dbReference type="ARBA" id="ARBA00022958"/>
    </source>
</evidence>
<dbReference type="InParanoid" id="A0A2R6P6W3"/>
<dbReference type="GO" id="GO:0006813">
    <property type="term" value="P:potassium ion transport"/>
    <property type="evidence" value="ECO:0007669"/>
    <property type="project" value="UniProtKB-KW"/>
</dbReference>
<dbReference type="InterPro" id="IPR057291">
    <property type="entry name" value="CHX17_2nd"/>
</dbReference>
<dbReference type="InterPro" id="IPR038770">
    <property type="entry name" value="Na+/solute_symporter_sf"/>
</dbReference>
<evidence type="ECO:0000256" key="9">
    <source>
        <dbReference type="ARBA" id="ARBA00038341"/>
    </source>
</evidence>
<feature type="transmembrane region" description="Helical" evidence="10">
    <location>
        <begin position="244"/>
        <end position="266"/>
    </location>
</feature>
<evidence type="ECO:0000256" key="10">
    <source>
        <dbReference type="SAM" id="Phobius"/>
    </source>
</evidence>
<dbReference type="GO" id="GO:0015297">
    <property type="term" value="F:antiporter activity"/>
    <property type="evidence" value="ECO:0007669"/>
    <property type="project" value="InterPro"/>
</dbReference>
<evidence type="ECO:0000256" key="7">
    <source>
        <dbReference type="ARBA" id="ARBA00023065"/>
    </source>
</evidence>
<dbReference type="Pfam" id="PF23259">
    <property type="entry name" value="CHX17_C"/>
    <property type="match status" value="1"/>
</dbReference>
<keyword evidence="2" id="KW-0813">Transport</keyword>
<evidence type="ECO:0000256" key="3">
    <source>
        <dbReference type="ARBA" id="ARBA00022538"/>
    </source>
</evidence>
<evidence type="ECO:0000259" key="12">
    <source>
        <dbReference type="Pfam" id="PF23256"/>
    </source>
</evidence>
<feature type="domain" description="Cation/H(+) antiporter C-terminal" evidence="13">
    <location>
        <begin position="678"/>
        <end position="821"/>
    </location>
</feature>
<feature type="transmembrane region" description="Helical" evidence="10">
    <location>
        <begin position="278"/>
        <end position="302"/>
    </location>
</feature>
<reference evidence="15" key="2">
    <citation type="journal article" date="2018" name="BMC Genomics">
        <title>A manually annotated Actinidia chinensis var. chinensis (kiwifruit) genome highlights the challenges associated with draft genomes and gene prediction in plants.</title>
        <authorList>
            <person name="Pilkington S.M."/>
            <person name="Crowhurst R."/>
            <person name="Hilario E."/>
            <person name="Nardozza S."/>
            <person name="Fraser L."/>
            <person name="Peng Y."/>
            <person name="Gunaseelan K."/>
            <person name="Simpson R."/>
            <person name="Tahir J."/>
            <person name="Deroles S.C."/>
            <person name="Templeton K."/>
            <person name="Luo Z."/>
            <person name="Davy M."/>
            <person name="Cheng C."/>
            <person name="McNeilage M."/>
            <person name="Scaglione D."/>
            <person name="Liu Y."/>
            <person name="Zhang Q."/>
            <person name="Datson P."/>
            <person name="De Silva N."/>
            <person name="Gardiner S.E."/>
            <person name="Bassett H."/>
            <person name="Chagne D."/>
            <person name="McCallum J."/>
            <person name="Dzierzon H."/>
            <person name="Deng C."/>
            <person name="Wang Y.Y."/>
            <person name="Barron L."/>
            <person name="Manako K."/>
            <person name="Bowen J."/>
            <person name="Foster T.M."/>
            <person name="Erridge Z.A."/>
            <person name="Tiffin H."/>
            <person name="Waite C.N."/>
            <person name="Davies K.M."/>
            <person name="Grierson E.P."/>
            <person name="Laing W.A."/>
            <person name="Kirk R."/>
            <person name="Chen X."/>
            <person name="Wood M."/>
            <person name="Montefiori M."/>
            <person name="Brummell D.A."/>
            <person name="Schwinn K.E."/>
            <person name="Catanach A."/>
            <person name="Fullerton C."/>
            <person name="Li D."/>
            <person name="Meiyalaghan S."/>
            <person name="Nieuwenhuizen N."/>
            <person name="Read N."/>
            <person name="Prakash R."/>
            <person name="Hunter D."/>
            <person name="Zhang H."/>
            <person name="McKenzie M."/>
            <person name="Knabel M."/>
            <person name="Harris A."/>
            <person name="Allan A.C."/>
            <person name="Gleave A."/>
            <person name="Chen A."/>
            <person name="Janssen B.J."/>
            <person name="Plunkett B."/>
            <person name="Ampomah-Dwamena C."/>
            <person name="Voogd C."/>
            <person name="Leif D."/>
            <person name="Lafferty D."/>
            <person name="Souleyre E.J.F."/>
            <person name="Varkonyi-Gasic E."/>
            <person name="Gambi F."/>
            <person name="Hanley J."/>
            <person name="Yao J.L."/>
            <person name="Cheung J."/>
            <person name="David K.M."/>
            <person name="Warren B."/>
            <person name="Marsh K."/>
            <person name="Snowden K.C."/>
            <person name="Lin-Wang K."/>
            <person name="Brian L."/>
            <person name="Martinez-Sanchez M."/>
            <person name="Wang M."/>
            <person name="Ileperuma N."/>
            <person name="Macnee N."/>
            <person name="Campin R."/>
            <person name="McAtee P."/>
            <person name="Drummond R.S.M."/>
            <person name="Espley R.V."/>
            <person name="Ireland H.S."/>
            <person name="Wu R."/>
            <person name="Atkinson R.G."/>
            <person name="Karunairetnam S."/>
            <person name="Bulley S."/>
            <person name="Chunkath S."/>
            <person name="Hanley Z."/>
            <person name="Storey R."/>
            <person name="Thrimawithana A.H."/>
            <person name="Thomson S."/>
            <person name="David C."/>
            <person name="Testolin R."/>
            <person name="Huang H."/>
            <person name="Hellens R.P."/>
            <person name="Schaffer R.J."/>
        </authorList>
    </citation>
    <scope>NUCLEOTIDE SEQUENCE [LARGE SCALE GENOMIC DNA]</scope>
    <source>
        <strain evidence="15">cv. Red5</strain>
    </source>
</reference>
<feature type="transmembrane region" description="Helical" evidence="10">
    <location>
        <begin position="314"/>
        <end position="344"/>
    </location>
</feature>
<keyword evidence="3" id="KW-0633">Potassium transport</keyword>
<evidence type="ECO:0000256" key="8">
    <source>
        <dbReference type="ARBA" id="ARBA00023136"/>
    </source>
</evidence>
<dbReference type="GO" id="GO:0016020">
    <property type="term" value="C:membrane"/>
    <property type="evidence" value="ECO:0007669"/>
    <property type="project" value="UniProtKB-SubCell"/>
</dbReference>
<keyword evidence="8 10" id="KW-0472">Membrane</keyword>
<evidence type="ECO:0000256" key="2">
    <source>
        <dbReference type="ARBA" id="ARBA00022448"/>
    </source>
</evidence>
<accession>A0A2R6P6W3</accession>
<name>A0A2R6P6W3_ACTCC</name>
<feature type="transmembrane region" description="Helical" evidence="10">
    <location>
        <begin position="179"/>
        <end position="199"/>
    </location>
</feature>
<dbReference type="Gene3D" id="1.20.1530.20">
    <property type="match status" value="1"/>
</dbReference>
<dbReference type="AlphaFoldDB" id="A0A2R6P6W3"/>
<keyword evidence="6 10" id="KW-1133">Transmembrane helix</keyword>
<dbReference type="InterPro" id="IPR006153">
    <property type="entry name" value="Cation/H_exchanger_TM"/>
</dbReference>
<feature type="transmembrane region" description="Helical" evidence="10">
    <location>
        <begin position="394"/>
        <end position="415"/>
    </location>
</feature>
<dbReference type="GO" id="GO:0012505">
    <property type="term" value="C:endomembrane system"/>
    <property type="evidence" value="ECO:0007669"/>
    <property type="project" value="TreeGrafter"/>
</dbReference>
<protein>
    <submittedName>
        <fullName evidence="14">Cation/H(+) antiporter like</fullName>
    </submittedName>
</protein>
<keyword evidence="7" id="KW-0406">Ion transport</keyword>
<gene>
    <name evidence="14" type="ORF">CEY00_Acc31843</name>
</gene>
<sequence>MVWDSRVGSYNNLAWWLGFSSALKCDGEGDGASNRVHMSSNTSDSSSGHFLWRVPFGLFLHSCVVRGHLNRPHHSYSRLPSQTPQTAANRLRHPHYRGGLGLVHTSQQPDWTVHSHLGGIIIGPSVLGRNKKFAAYVFPDNSTYVFKNMGLIGFVYFLFLSGVKMDLTTIRKTGKKQLYLALFGILIPFVTVVSIAIAIRKSLDKELTKGSVIGGVASAFAITSFPVLHQIIKELNLLSSEVGKLALSTVLVSDVIGMLCIVLFEAAREWEAHSIDALWYVLSCMGIVVVVVGARQAMIWVVRITPEGKPVGEAYVVAILLGVLVIAFMSDISGVAIANGPLWLGLAVPDGPPLGATLVERTDTIINEFFMPMSFAFVGMYTDISSLRDQWSSLLPLFVMLLIAYLTKLVTILLVSRFFEMPDRDGLTLSLVISLRGQLEILIFMHWMDLEIIQVPSFTMLVLSTTIVTAIATPLISILYDPTRPYMVNKRRAIQYTPPNTELHMVACIHDQESVAGFIDLLEVSNPTVNSPFSVYALRLIELLGRASPVFIDHENQARDFEHTSYNHIHNALKKFQESRGEEFIKFHLFTSVSPIRTMFQDICELALMKKATFIILPFKRDGLETQTEVVNHGVLLKSVNANVLAHAPCSVSVLVDKGDPFRTNVVNYSMRHVAHQLAVLYLGGADAREALAYADRMTGNPNVSLTVIRFLSYNGEGDNEMEKKLDDGLVTWFWVKNEGNQRVIYREVVVKNGQDTIAAIRAMNSDCYNLWIVGRKQGINPVLIEGLSDWSQNPELGIIGDFIGSMDLGSSASVLVVQQQILREGASGGLLGRFSCCTY</sequence>
<evidence type="ECO:0000256" key="4">
    <source>
        <dbReference type="ARBA" id="ARBA00022692"/>
    </source>
</evidence>
<dbReference type="GO" id="GO:0006885">
    <property type="term" value="P:regulation of pH"/>
    <property type="evidence" value="ECO:0007669"/>
    <property type="project" value="TreeGrafter"/>
</dbReference>
<comment type="subcellular location">
    <subcellularLocation>
        <location evidence="1">Membrane</location>
        <topology evidence="1">Multi-pass membrane protein</topology>
    </subcellularLocation>
</comment>
<dbReference type="Pfam" id="PF00999">
    <property type="entry name" value="Na_H_Exchanger"/>
    <property type="match status" value="1"/>
</dbReference>
<proteinExistence type="inferred from homology"/>
<evidence type="ECO:0000259" key="13">
    <source>
        <dbReference type="Pfam" id="PF23259"/>
    </source>
</evidence>
<dbReference type="Gramene" id="PSR86205">
    <property type="protein sequence ID" value="PSR86205"/>
    <property type="gene ID" value="CEY00_Acc31843"/>
</dbReference>
<dbReference type="EMBL" id="NKQK01000028">
    <property type="protein sequence ID" value="PSR86205.1"/>
    <property type="molecule type" value="Genomic_DNA"/>
</dbReference>
<feature type="transmembrane region" description="Helical" evidence="10">
    <location>
        <begin position="427"/>
        <end position="448"/>
    </location>
</feature>
<evidence type="ECO:0000256" key="6">
    <source>
        <dbReference type="ARBA" id="ARBA00022989"/>
    </source>
</evidence>
<dbReference type="Pfam" id="PF23256">
    <property type="entry name" value="CHX17_2nd"/>
    <property type="match status" value="1"/>
</dbReference>
<dbReference type="PANTHER" id="PTHR32468">
    <property type="entry name" value="CATION/H + ANTIPORTER"/>
    <property type="match status" value="1"/>
</dbReference>
<keyword evidence="15" id="KW-1185">Reference proteome</keyword>
<organism evidence="14 15">
    <name type="scientific">Actinidia chinensis var. chinensis</name>
    <name type="common">Chinese soft-hair kiwi</name>
    <dbReference type="NCBI Taxonomy" id="1590841"/>
    <lineage>
        <taxon>Eukaryota</taxon>
        <taxon>Viridiplantae</taxon>
        <taxon>Streptophyta</taxon>
        <taxon>Embryophyta</taxon>
        <taxon>Tracheophyta</taxon>
        <taxon>Spermatophyta</taxon>
        <taxon>Magnoliopsida</taxon>
        <taxon>eudicotyledons</taxon>
        <taxon>Gunneridae</taxon>
        <taxon>Pentapetalae</taxon>
        <taxon>asterids</taxon>
        <taxon>Ericales</taxon>
        <taxon>Actinidiaceae</taxon>
        <taxon>Actinidia</taxon>
    </lineage>
</organism>